<organism evidence="1 2">
    <name type="scientific">Priapulus caudatus</name>
    <name type="common">Priapulid worm</name>
    <dbReference type="NCBI Taxonomy" id="37621"/>
    <lineage>
        <taxon>Eukaryota</taxon>
        <taxon>Metazoa</taxon>
        <taxon>Ecdysozoa</taxon>
        <taxon>Scalidophora</taxon>
        <taxon>Priapulida</taxon>
        <taxon>Priapulimorpha</taxon>
        <taxon>Priapulimorphida</taxon>
        <taxon>Priapulidae</taxon>
        <taxon>Priapulus</taxon>
    </lineage>
</organism>
<name>A0ABM1EJQ6_PRICU</name>
<dbReference type="Pfam" id="PF05380">
    <property type="entry name" value="Peptidase_A17"/>
    <property type="match status" value="1"/>
</dbReference>
<protein>
    <submittedName>
        <fullName evidence="2">Uncharacterized protein LOC106812932</fullName>
    </submittedName>
</protein>
<evidence type="ECO:0000313" key="1">
    <source>
        <dbReference type="Proteomes" id="UP000695022"/>
    </source>
</evidence>
<gene>
    <name evidence="2" type="primary">LOC106812932</name>
</gene>
<accession>A0ABM1EJQ6</accession>
<dbReference type="InterPro" id="IPR008042">
    <property type="entry name" value="Retrotrans_Pao"/>
</dbReference>
<dbReference type="GeneID" id="106812932"/>
<proteinExistence type="predicted"/>
<dbReference type="RefSeq" id="XP_014672427.1">
    <property type="nucleotide sequence ID" value="XM_014816941.1"/>
</dbReference>
<dbReference type="PANTHER" id="PTHR47331:SF6">
    <property type="entry name" value="DOUBLECORTIN DOMAIN-CONTAINING PROTEIN"/>
    <property type="match status" value="1"/>
</dbReference>
<dbReference type="Proteomes" id="UP000695022">
    <property type="component" value="Unplaced"/>
</dbReference>
<sequence>MSLCAAVHKELHVFADASDVAIAAAAYLRLSNGDGQCQDVSFVMGKSKLAPIHATTIPRLELCAAVLAVEIFEIIRDEIDIELNSVSFYSDSKVVLGYIRNETKRFYVYVSNRVERIRISTMPDQWRYVRTDLNRQTMPRASFGADLDGTTWLQVRVPER</sequence>
<keyword evidence="1" id="KW-1185">Reference proteome</keyword>
<reference evidence="2" key="1">
    <citation type="submission" date="2025-08" db="UniProtKB">
        <authorList>
            <consortium name="RefSeq"/>
        </authorList>
    </citation>
    <scope>IDENTIFICATION</scope>
</reference>
<dbReference type="PANTHER" id="PTHR47331">
    <property type="entry name" value="PHD-TYPE DOMAIN-CONTAINING PROTEIN"/>
    <property type="match status" value="1"/>
</dbReference>
<evidence type="ECO:0000313" key="2">
    <source>
        <dbReference type="RefSeq" id="XP_014672427.1"/>
    </source>
</evidence>